<keyword evidence="5" id="KW-0560">Oxidoreductase</keyword>
<keyword evidence="5" id="KW-0503">Monooxygenase</keyword>
<dbReference type="InterPro" id="IPR050641">
    <property type="entry name" value="RIFMO-like"/>
</dbReference>
<dbReference type="PANTHER" id="PTHR43004">
    <property type="entry name" value="TRK SYSTEM POTASSIUM UPTAKE PROTEIN"/>
    <property type="match status" value="1"/>
</dbReference>
<evidence type="ECO:0000256" key="3">
    <source>
        <dbReference type="ARBA" id="ARBA00022827"/>
    </source>
</evidence>
<keyword evidence="2" id="KW-0285">Flavoprotein</keyword>
<dbReference type="InterPro" id="IPR002938">
    <property type="entry name" value="FAD-bd"/>
</dbReference>
<accession>A0A0U1D2E7</accession>
<dbReference type="Proteomes" id="UP000199601">
    <property type="component" value="Unassembled WGS sequence"/>
</dbReference>
<dbReference type="Gene3D" id="3.30.9.10">
    <property type="entry name" value="D-Amino Acid Oxidase, subunit A, domain 2"/>
    <property type="match status" value="1"/>
</dbReference>
<dbReference type="PANTHER" id="PTHR43004:SF19">
    <property type="entry name" value="BINDING MONOOXYGENASE, PUTATIVE (JCVI)-RELATED"/>
    <property type="match status" value="1"/>
</dbReference>
<evidence type="ECO:0000256" key="1">
    <source>
        <dbReference type="ARBA" id="ARBA00001974"/>
    </source>
</evidence>
<dbReference type="Pfam" id="PF01494">
    <property type="entry name" value="FAD_binding_3"/>
    <property type="match status" value="1"/>
</dbReference>
<dbReference type="AlphaFoldDB" id="A0A0U1D2E7"/>
<reference evidence="6" key="1">
    <citation type="submission" date="2015-03" db="EMBL/GenBank/DDBJ databases">
        <authorList>
            <person name="Urmite Genomes"/>
        </authorList>
    </citation>
    <scope>NUCLEOTIDE SEQUENCE [LARGE SCALE GENOMIC DNA]</scope>
    <source>
        <strain evidence="6">CSUR P1344</strain>
    </source>
</reference>
<name>A0A0U1D2E7_9MYCO</name>
<gene>
    <name evidence="5" type="ORF">BN000_01347</name>
</gene>
<organism evidence="5 6">
    <name type="scientific">Mycobacterium europaeum</name>
    <dbReference type="NCBI Taxonomy" id="761804"/>
    <lineage>
        <taxon>Bacteria</taxon>
        <taxon>Bacillati</taxon>
        <taxon>Actinomycetota</taxon>
        <taxon>Actinomycetes</taxon>
        <taxon>Mycobacteriales</taxon>
        <taxon>Mycobacteriaceae</taxon>
        <taxon>Mycobacterium</taxon>
        <taxon>Mycobacterium simiae complex</taxon>
    </lineage>
</organism>
<dbReference type="RefSeq" id="WP_090419298.1">
    <property type="nucleotide sequence ID" value="NZ_CTEC01000001.1"/>
</dbReference>
<proteinExistence type="predicted"/>
<keyword evidence="6" id="KW-1185">Reference proteome</keyword>
<dbReference type="PRINTS" id="PR00420">
    <property type="entry name" value="RNGMNOXGNASE"/>
</dbReference>
<dbReference type="Gene3D" id="3.50.50.60">
    <property type="entry name" value="FAD/NAD(P)-binding domain"/>
    <property type="match status" value="1"/>
</dbReference>
<dbReference type="Gene3D" id="3.40.30.120">
    <property type="match status" value="1"/>
</dbReference>
<dbReference type="PROSITE" id="PS51257">
    <property type="entry name" value="PROKAR_LIPOPROTEIN"/>
    <property type="match status" value="1"/>
</dbReference>
<dbReference type="GO" id="GO:0071949">
    <property type="term" value="F:FAD binding"/>
    <property type="evidence" value="ECO:0007669"/>
    <property type="project" value="InterPro"/>
</dbReference>
<dbReference type="InterPro" id="IPR036188">
    <property type="entry name" value="FAD/NAD-bd_sf"/>
</dbReference>
<keyword evidence="3" id="KW-0274">FAD</keyword>
<feature type="domain" description="FAD-binding" evidence="4">
    <location>
        <begin position="6"/>
        <end position="375"/>
    </location>
</feature>
<evidence type="ECO:0000256" key="2">
    <source>
        <dbReference type="ARBA" id="ARBA00022630"/>
    </source>
</evidence>
<dbReference type="SUPFAM" id="SSF51905">
    <property type="entry name" value="FAD/NAD(P)-binding domain"/>
    <property type="match status" value="1"/>
</dbReference>
<evidence type="ECO:0000259" key="4">
    <source>
        <dbReference type="Pfam" id="PF01494"/>
    </source>
</evidence>
<evidence type="ECO:0000313" key="6">
    <source>
        <dbReference type="Proteomes" id="UP000199601"/>
    </source>
</evidence>
<protein>
    <submittedName>
        <fullName evidence="5">FAD-binding monooxygenase</fullName>
    </submittedName>
</protein>
<dbReference type="Pfam" id="PF21274">
    <property type="entry name" value="Rng_hyd_C"/>
    <property type="match status" value="1"/>
</dbReference>
<dbReference type="GO" id="GO:0016709">
    <property type="term" value="F:oxidoreductase activity, acting on paired donors, with incorporation or reduction of molecular oxygen, NAD(P)H as one donor, and incorporation of one atom of oxygen"/>
    <property type="evidence" value="ECO:0007669"/>
    <property type="project" value="UniProtKB-ARBA"/>
</dbReference>
<comment type="cofactor">
    <cofactor evidence="1">
        <name>FAD</name>
        <dbReference type="ChEBI" id="CHEBI:57692"/>
    </cofactor>
</comment>
<dbReference type="EMBL" id="CTEC01000001">
    <property type="protein sequence ID" value="CQD06772.1"/>
    <property type="molecule type" value="Genomic_DNA"/>
</dbReference>
<evidence type="ECO:0000313" key="5">
    <source>
        <dbReference type="EMBL" id="CQD06772.1"/>
    </source>
</evidence>
<sequence>MADIKIPVLIVGGGASGLMTSIILSCYEIDHILVERHEGTSILPKAHYLNQRAMELFRQFGLADDVYAVGTPVANMSSVVWQTTLAGDGPLARKVFHKMDCFGGGALAERYLRDSACPSTNYPQLRLEPIMRQHAEKRAPGRILFNHELTAITQNPDAVTARIVNRATGDSFTVTADYLVGADGGKTVGAMIGATMVGAHDLLDIVTAHLKADFSQWWEDDVLIAHFINPEAGSYPSGGNIVPMGPTWGKHSEEWAFHFAFLPTDDSDLDESALLVKIRELLGVGEIPIEILRISHWSVQGSIADKYSDGRIFLVGDSVHRHPPTTGLGMNTCVQDAHNLAWKLAAVIKGQADPALLESYGVERQPVGMRIVDWALFTMQNHFVVDAGIGLLPVPVPPEMHRAVFETFFSDTPMGAARRARFDEVVRTQRTEFQAHDLEIGYSYPVGALVPDGSQPPPTDPMGSIYHPTTRPGHRLPHAWLDFGGTRLSTHDLTANDGRFVLITGPGGQAWAAAAGAAAKRFGIEIHVAVIGKDYRDVESQWAAVSEISADGAILVRPDNYVAWRSMTSASDAVDALANALATVFHR</sequence>